<name>A0A645EGU0_9ZZZZ</name>
<accession>A0A645EGU0</accession>
<comment type="caution">
    <text evidence="2">The sequence shown here is derived from an EMBL/GenBank/DDBJ whole genome shotgun (WGS) entry which is preliminary data.</text>
</comment>
<organism evidence="2">
    <name type="scientific">bioreactor metagenome</name>
    <dbReference type="NCBI Taxonomy" id="1076179"/>
    <lineage>
        <taxon>unclassified sequences</taxon>
        <taxon>metagenomes</taxon>
        <taxon>ecological metagenomes</taxon>
    </lineage>
</organism>
<reference evidence="2" key="1">
    <citation type="submission" date="2019-08" db="EMBL/GenBank/DDBJ databases">
        <authorList>
            <person name="Kucharzyk K."/>
            <person name="Murdoch R.W."/>
            <person name="Higgins S."/>
            <person name="Loffler F."/>
        </authorList>
    </citation>
    <scope>NUCLEOTIDE SEQUENCE</scope>
</reference>
<evidence type="ECO:0000313" key="2">
    <source>
        <dbReference type="EMBL" id="MPN00540.1"/>
    </source>
</evidence>
<feature type="region of interest" description="Disordered" evidence="1">
    <location>
        <begin position="185"/>
        <end position="224"/>
    </location>
</feature>
<dbReference type="InterPro" id="IPR045613">
    <property type="entry name" value="DUF6448"/>
</dbReference>
<dbReference type="Pfam" id="PF20046">
    <property type="entry name" value="DUF6448"/>
    <property type="match status" value="1"/>
</dbReference>
<gene>
    <name evidence="2" type="ORF">SDC9_147735</name>
</gene>
<proteinExistence type="predicted"/>
<dbReference type="AlphaFoldDB" id="A0A645EGU0"/>
<dbReference type="EMBL" id="VSSQ01046579">
    <property type="protein sequence ID" value="MPN00540.1"/>
    <property type="molecule type" value="Genomic_DNA"/>
</dbReference>
<evidence type="ECO:0000256" key="1">
    <source>
        <dbReference type="SAM" id="MobiDB-lite"/>
    </source>
</evidence>
<feature type="compositionally biased region" description="Basic and acidic residues" evidence="1">
    <location>
        <begin position="185"/>
        <end position="218"/>
    </location>
</feature>
<protein>
    <submittedName>
        <fullName evidence="2">Uncharacterized protein</fullName>
    </submittedName>
</protein>
<sequence length="224" mass="24503">MSIRTSSIRAFLRSAVEAVVPVARAHCDTAQGPAVTDGRRALETGDINYAYKWLQADPAAEAELAEVFTRSLAVRTLGEDARWVADRLFLETLVRLHRMGEGVGFTGIQPTGTRIPAVVVAADRALETGDDTEVRALVPAERSAELHRRFSVALAKRDFDIDDVDAARDFVAAYVSFFKYAEGEEHEHAHGHEHGGHGDGGSEHDRHEHSGPEHEHHVPAGHAH</sequence>